<name>A0A8S9PHW1_BRACR</name>
<evidence type="ECO:0000313" key="1">
    <source>
        <dbReference type="EMBL" id="KAF3514710.1"/>
    </source>
</evidence>
<dbReference type="Proteomes" id="UP000712600">
    <property type="component" value="Unassembled WGS sequence"/>
</dbReference>
<comment type="caution">
    <text evidence="1">The sequence shown here is derived from an EMBL/GenBank/DDBJ whole genome shotgun (WGS) entry which is preliminary data.</text>
</comment>
<dbReference type="EMBL" id="QGKX02001521">
    <property type="protein sequence ID" value="KAF3514710.1"/>
    <property type="molecule type" value="Genomic_DNA"/>
</dbReference>
<gene>
    <name evidence="1" type="ORF">F2Q69_00008460</name>
</gene>
<reference evidence="1" key="1">
    <citation type="submission" date="2019-12" db="EMBL/GenBank/DDBJ databases">
        <title>Genome sequencing and annotation of Brassica cretica.</title>
        <authorList>
            <person name="Studholme D.J."/>
            <person name="Sarris P."/>
        </authorList>
    </citation>
    <scope>NUCLEOTIDE SEQUENCE</scope>
    <source>
        <strain evidence="1">PFS-109/04</strain>
        <tissue evidence="1">Leaf</tissue>
    </source>
</reference>
<sequence length="132" mass="14471">MGLCFRRRRSRVCGSSAVRVRVGDASYLGSSSDWADNMKLLFADERASSPDVKAPRRQGLNENGSDVSWSLRYWGCTLQLEEGVRPRSTCGYVLSCLCWNLGSVLAQPGLRGRSLSGLVSVSQRKVLVQATV</sequence>
<proteinExistence type="predicted"/>
<protein>
    <submittedName>
        <fullName evidence="1">Uncharacterized protein</fullName>
    </submittedName>
</protein>
<accession>A0A8S9PHW1</accession>
<organism evidence="1 2">
    <name type="scientific">Brassica cretica</name>
    <name type="common">Mustard</name>
    <dbReference type="NCBI Taxonomy" id="69181"/>
    <lineage>
        <taxon>Eukaryota</taxon>
        <taxon>Viridiplantae</taxon>
        <taxon>Streptophyta</taxon>
        <taxon>Embryophyta</taxon>
        <taxon>Tracheophyta</taxon>
        <taxon>Spermatophyta</taxon>
        <taxon>Magnoliopsida</taxon>
        <taxon>eudicotyledons</taxon>
        <taxon>Gunneridae</taxon>
        <taxon>Pentapetalae</taxon>
        <taxon>rosids</taxon>
        <taxon>malvids</taxon>
        <taxon>Brassicales</taxon>
        <taxon>Brassicaceae</taxon>
        <taxon>Brassiceae</taxon>
        <taxon>Brassica</taxon>
    </lineage>
</organism>
<evidence type="ECO:0000313" key="2">
    <source>
        <dbReference type="Proteomes" id="UP000712600"/>
    </source>
</evidence>
<dbReference type="AlphaFoldDB" id="A0A8S9PHW1"/>